<keyword evidence="6" id="KW-0675">Receptor</keyword>
<feature type="transmembrane region" description="Helical" evidence="8">
    <location>
        <begin position="271"/>
        <end position="292"/>
    </location>
</feature>
<evidence type="ECO:0000259" key="9">
    <source>
        <dbReference type="PROSITE" id="PS50262"/>
    </source>
</evidence>
<sequence>MRIMGELTLFTQVPLYKEYYVNDSQFVLNASTDKDVMRKKDIGNLDIFISKLTPMEDRLVALYLGVVGIISIFLNLLVLFVCFKKRQTLKTIDYFIVNLAITDLCLPLFGFPLVVTSSVKHEWQFGVYGCYVYGFMGFFCGTVSISTLAMMSFVRYMSVCEMQKSVHLNNNTPGLVLLTYLYACVWSLPPFMGWGDYGVEPHGTSCTLNWSGSRSFVTAMLIMCIVLPVVIMIVCYGRVLLFLKKSSHNLQKWTTNRTNRKSSSRKLEGSLIKLTFTMCVAFVLTWTPYAVFSLWTAYGNKEEIPIRLTLSSILIAKLSTIVNPTVYFVLNRKFRPALKRYLSMPFNGIINLIGDKSSTSG</sequence>
<dbReference type="PANTHER" id="PTHR24240">
    <property type="entry name" value="OPSIN"/>
    <property type="match status" value="1"/>
</dbReference>
<evidence type="ECO:0000256" key="7">
    <source>
        <dbReference type="ARBA" id="ARBA00023224"/>
    </source>
</evidence>
<organism evidence="10">
    <name type="scientific">Argopecten irradians</name>
    <name type="common">Bay scallop</name>
    <name type="synonym">Aequipecten irradians</name>
    <dbReference type="NCBI Taxonomy" id="31199"/>
    <lineage>
        <taxon>Eukaryota</taxon>
        <taxon>Metazoa</taxon>
        <taxon>Spiralia</taxon>
        <taxon>Lophotrochozoa</taxon>
        <taxon>Mollusca</taxon>
        <taxon>Bivalvia</taxon>
        <taxon>Autobranchia</taxon>
        <taxon>Pteriomorphia</taxon>
        <taxon>Pectinida</taxon>
        <taxon>Pectinoidea</taxon>
        <taxon>Pectinidae</taxon>
        <taxon>Argopecten</taxon>
    </lineage>
</organism>
<feature type="transmembrane region" description="Helical" evidence="8">
    <location>
        <begin position="60"/>
        <end position="83"/>
    </location>
</feature>
<feature type="transmembrane region" description="Helical" evidence="8">
    <location>
        <begin position="304"/>
        <end position="330"/>
    </location>
</feature>
<reference evidence="10" key="1">
    <citation type="journal article" date="2016" name="Genome Biol. Evol.">
        <title>The last common ancestor of most bilaterian animals possessed at least 9 opsins.</title>
        <authorList>
            <person name="Ramirez M.D."/>
            <person name="Pairett A.N."/>
            <person name="Pankey M.S."/>
            <person name="Serb J.M."/>
            <person name="Speiser D.I."/>
            <person name="Swafford A.J."/>
            <person name="Oakley T.H."/>
        </authorList>
    </citation>
    <scope>NUCLEOTIDE SEQUENCE</scope>
    <source>
        <strain evidence="10">Air-opn5</strain>
    </source>
</reference>
<evidence type="ECO:0000256" key="4">
    <source>
        <dbReference type="ARBA" id="ARBA00023040"/>
    </source>
</evidence>
<feature type="transmembrane region" description="Helical" evidence="8">
    <location>
        <begin position="175"/>
        <end position="195"/>
    </location>
</feature>
<keyword evidence="5 8" id="KW-0472">Membrane</keyword>
<dbReference type="AlphaFoldDB" id="A0A1J0CN87"/>
<accession>A0A1J0CN87</accession>
<keyword evidence="3 8" id="KW-1133">Transmembrane helix</keyword>
<evidence type="ECO:0000256" key="6">
    <source>
        <dbReference type="ARBA" id="ARBA00023170"/>
    </source>
</evidence>
<feature type="transmembrane region" description="Helical" evidence="8">
    <location>
        <begin position="215"/>
        <end position="243"/>
    </location>
</feature>
<proteinExistence type="evidence at transcript level"/>
<dbReference type="Pfam" id="PF00001">
    <property type="entry name" value="7tm_1"/>
    <property type="match status" value="1"/>
</dbReference>
<dbReference type="InterPro" id="IPR000276">
    <property type="entry name" value="GPCR_Rhodpsn"/>
</dbReference>
<dbReference type="FunFam" id="1.20.1070.10:FF:000219">
    <property type="entry name" value="Opsin 5-like 2"/>
    <property type="match status" value="1"/>
</dbReference>
<evidence type="ECO:0000313" key="10">
    <source>
        <dbReference type="EMBL" id="APB88013.1"/>
    </source>
</evidence>
<dbReference type="EMBL" id="KX550901">
    <property type="protein sequence ID" value="APB88013.1"/>
    <property type="molecule type" value="mRNA"/>
</dbReference>
<dbReference type="SUPFAM" id="SSF81321">
    <property type="entry name" value="Family A G protein-coupled receptor-like"/>
    <property type="match status" value="1"/>
</dbReference>
<comment type="subcellular location">
    <subcellularLocation>
        <location evidence="1">Membrane</location>
        <topology evidence="1">Multi-pass membrane protein</topology>
    </subcellularLocation>
</comment>
<keyword evidence="2 8" id="KW-0812">Transmembrane</keyword>
<keyword evidence="7" id="KW-0807">Transducer</keyword>
<evidence type="ECO:0000256" key="1">
    <source>
        <dbReference type="ARBA" id="ARBA00004141"/>
    </source>
</evidence>
<keyword evidence="4" id="KW-0297">G-protein coupled receptor</keyword>
<dbReference type="PROSITE" id="PS50262">
    <property type="entry name" value="G_PROTEIN_RECEP_F1_2"/>
    <property type="match status" value="1"/>
</dbReference>
<dbReference type="Gene3D" id="1.20.1070.10">
    <property type="entry name" value="Rhodopsin 7-helix transmembrane proteins"/>
    <property type="match status" value="1"/>
</dbReference>
<dbReference type="GO" id="GO:0016020">
    <property type="term" value="C:membrane"/>
    <property type="evidence" value="ECO:0007669"/>
    <property type="project" value="UniProtKB-SubCell"/>
</dbReference>
<feature type="transmembrane region" description="Helical" evidence="8">
    <location>
        <begin position="95"/>
        <end position="119"/>
    </location>
</feature>
<dbReference type="PRINTS" id="PR00237">
    <property type="entry name" value="GPCRRHODOPSN"/>
</dbReference>
<dbReference type="InterPro" id="IPR050125">
    <property type="entry name" value="GPCR_opsins"/>
</dbReference>
<feature type="transmembrane region" description="Helical" evidence="8">
    <location>
        <begin position="131"/>
        <end position="154"/>
    </location>
</feature>
<dbReference type="InterPro" id="IPR017452">
    <property type="entry name" value="GPCR_Rhodpsn_7TM"/>
</dbReference>
<evidence type="ECO:0000256" key="3">
    <source>
        <dbReference type="ARBA" id="ARBA00022989"/>
    </source>
</evidence>
<evidence type="ECO:0000256" key="8">
    <source>
        <dbReference type="SAM" id="Phobius"/>
    </source>
</evidence>
<feature type="domain" description="G-protein coupled receptors family 1 profile" evidence="9">
    <location>
        <begin position="74"/>
        <end position="327"/>
    </location>
</feature>
<evidence type="ECO:0000256" key="5">
    <source>
        <dbReference type="ARBA" id="ARBA00023136"/>
    </source>
</evidence>
<dbReference type="GO" id="GO:0004930">
    <property type="term" value="F:G protein-coupled receptor activity"/>
    <property type="evidence" value="ECO:0007669"/>
    <property type="project" value="UniProtKB-KW"/>
</dbReference>
<evidence type="ECO:0000256" key="2">
    <source>
        <dbReference type="ARBA" id="ARBA00022692"/>
    </source>
</evidence>
<protein>
    <submittedName>
        <fullName evidence="10">Neuropsin-like protein</fullName>
    </submittedName>
</protein>
<name>A0A1J0CN87_ARGIR</name>